<dbReference type="Pfam" id="PF10649">
    <property type="entry name" value="DUF2478"/>
    <property type="match status" value="1"/>
</dbReference>
<name>A0A4S3MSR9_9RHOB</name>
<gene>
    <name evidence="1" type="ORF">E7811_07990</name>
</gene>
<proteinExistence type="predicted"/>
<dbReference type="AlphaFoldDB" id="A0A4S3MSR9"/>
<sequence length="165" mass="17195">MLAFISCDERGKANRILADLARDLEARGWPLAGAVQVNVAGADDKCDMDLHVLSTGRVVRITQDLGALSEGCRLDPDGLEQAVGLAAAVLDTGARLAIVNKFGRTEAEGRGFRPFIGQALASGVPVILAVGHGHRAAFETFAEGMATELPADPAAVLDWCTATAV</sequence>
<evidence type="ECO:0000313" key="1">
    <source>
        <dbReference type="EMBL" id="THD85618.1"/>
    </source>
</evidence>
<dbReference type="Proteomes" id="UP000309450">
    <property type="component" value="Unassembled WGS sequence"/>
</dbReference>
<dbReference type="EMBL" id="SSND01000001">
    <property type="protein sequence ID" value="THD85618.1"/>
    <property type="molecule type" value="Genomic_DNA"/>
</dbReference>
<evidence type="ECO:0000313" key="2">
    <source>
        <dbReference type="Proteomes" id="UP000309450"/>
    </source>
</evidence>
<organism evidence="1 2">
    <name type="scientific">Aliigemmobacter aestuarii</name>
    <dbReference type="NCBI Taxonomy" id="1445661"/>
    <lineage>
        <taxon>Bacteria</taxon>
        <taxon>Pseudomonadati</taxon>
        <taxon>Pseudomonadota</taxon>
        <taxon>Alphaproteobacteria</taxon>
        <taxon>Rhodobacterales</taxon>
        <taxon>Paracoccaceae</taxon>
        <taxon>Aliigemmobacter</taxon>
    </lineage>
</organism>
<protein>
    <submittedName>
        <fullName evidence="1">DUF2478 domain-containing protein</fullName>
    </submittedName>
</protein>
<dbReference type="InterPro" id="IPR018912">
    <property type="entry name" value="DUF2478"/>
</dbReference>
<dbReference type="RefSeq" id="WP_136393989.1">
    <property type="nucleotide sequence ID" value="NZ_SSND01000001.1"/>
</dbReference>
<keyword evidence="2" id="KW-1185">Reference proteome</keyword>
<comment type="caution">
    <text evidence="1">The sequence shown here is derived from an EMBL/GenBank/DDBJ whole genome shotgun (WGS) entry which is preliminary data.</text>
</comment>
<accession>A0A4S3MSR9</accession>
<reference evidence="1 2" key="1">
    <citation type="submission" date="2019-04" db="EMBL/GenBank/DDBJ databases">
        <title>Draft genome sequence of Gemmobacter aestuarii sp. nov.</title>
        <authorList>
            <person name="Hameed A."/>
            <person name="Lin S.-Y."/>
            <person name="Shahina M."/>
            <person name="Lai W.-A."/>
            <person name="Young C.-C."/>
        </authorList>
    </citation>
    <scope>NUCLEOTIDE SEQUENCE [LARGE SCALE GENOMIC DNA]</scope>
    <source>
        <strain evidence="1 2">CC-PW-75</strain>
    </source>
</reference>
<dbReference type="OrthoDB" id="5918880at2"/>